<organism evidence="16 17">
    <name type="scientific">Maricaulis salignorans</name>
    <dbReference type="NCBI Taxonomy" id="144026"/>
    <lineage>
        <taxon>Bacteria</taxon>
        <taxon>Pseudomonadati</taxon>
        <taxon>Pseudomonadota</taxon>
        <taxon>Alphaproteobacteria</taxon>
        <taxon>Maricaulales</taxon>
        <taxon>Maricaulaceae</taxon>
        <taxon>Maricaulis</taxon>
    </lineage>
</organism>
<evidence type="ECO:0000256" key="4">
    <source>
        <dbReference type="ARBA" id="ARBA00022806"/>
    </source>
</evidence>
<dbReference type="AlphaFoldDB" id="A0A1G9SCW4"/>
<reference evidence="16 17" key="1">
    <citation type="submission" date="2016-10" db="EMBL/GenBank/DDBJ databases">
        <authorList>
            <person name="de Groot N.N."/>
        </authorList>
    </citation>
    <scope>NUCLEOTIDE SEQUENCE [LARGE SCALE GENOMIC DNA]</scope>
    <source>
        <strain evidence="16 17">DSM 16077</strain>
    </source>
</reference>
<dbReference type="InterPro" id="IPR013986">
    <property type="entry name" value="DExx_box_DNA_helicase_dom_sf"/>
</dbReference>
<keyword evidence="4 13" id="KW-0347">Helicase</keyword>
<dbReference type="GO" id="GO:0033202">
    <property type="term" value="C:DNA helicase complex"/>
    <property type="evidence" value="ECO:0007669"/>
    <property type="project" value="TreeGrafter"/>
</dbReference>
<dbReference type="FunFam" id="1.10.10.160:FF:000001">
    <property type="entry name" value="ATP-dependent DNA helicase"/>
    <property type="match status" value="1"/>
</dbReference>
<feature type="domain" description="UvrD-like helicase ATP-binding" evidence="14">
    <location>
        <begin position="20"/>
        <end position="301"/>
    </location>
</feature>
<keyword evidence="6" id="KW-0238">DNA-binding</keyword>
<dbReference type="SUPFAM" id="SSF52540">
    <property type="entry name" value="P-loop containing nucleoside triphosphate hydrolases"/>
    <property type="match status" value="1"/>
</dbReference>
<proteinExistence type="inferred from homology"/>
<dbReference type="GO" id="GO:0003677">
    <property type="term" value="F:DNA binding"/>
    <property type="evidence" value="ECO:0007669"/>
    <property type="project" value="UniProtKB-KW"/>
</dbReference>
<feature type="domain" description="UvrD-like helicase C-terminal" evidence="15">
    <location>
        <begin position="302"/>
        <end position="569"/>
    </location>
</feature>
<dbReference type="GO" id="GO:0009314">
    <property type="term" value="P:response to radiation"/>
    <property type="evidence" value="ECO:0007669"/>
    <property type="project" value="UniProtKB-ARBA"/>
</dbReference>
<dbReference type="InterPro" id="IPR000212">
    <property type="entry name" value="DNA_helicase_UvrD/REP"/>
</dbReference>
<evidence type="ECO:0000256" key="5">
    <source>
        <dbReference type="ARBA" id="ARBA00022840"/>
    </source>
</evidence>
<name>A0A1G9SCW4_9PROT</name>
<dbReference type="GO" id="GO:0000725">
    <property type="term" value="P:recombinational repair"/>
    <property type="evidence" value="ECO:0007669"/>
    <property type="project" value="TreeGrafter"/>
</dbReference>
<dbReference type="OrthoDB" id="9806690at2"/>
<dbReference type="Pfam" id="PF00580">
    <property type="entry name" value="UvrD-helicase"/>
    <property type="match status" value="1"/>
</dbReference>
<evidence type="ECO:0000256" key="9">
    <source>
        <dbReference type="ARBA" id="ARBA00034617"/>
    </source>
</evidence>
<dbReference type="InterPro" id="IPR027417">
    <property type="entry name" value="P-loop_NTPase"/>
</dbReference>
<keyword evidence="5 13" id="KW-0067">ATP-binding</keyword>
<evidence type="ECO:0000256" key="12">
    <source>
        <dbReference type="ARBA" id="ARBA00048988"/>
    </source>
</evidence>
<dbReference type="InterPro" id="IPR014016">
    <property type="entry name" value="UvrD-like_ATP-bd"/>
</dbReference>
<dbReference type="FunFam" id="1.10.486.10:FF:000003">
    <property type="entry name" value="ATP-dependent DNA helicase"/>
    <property type="match status" value="1"/>
</dbReference>
<evidence type="ECO:0000256" key="6">
    <source>
        <dbReference type="ARBA" id="ARBA00023125"/>
    </source>
</evidence>
<comment type="catalytic activity">
    <reaction evidence="12">
        <text>ATP + H2O = ADP + phosphate + H(+)</text>
        <dbReference type="Rhea" id="RHEA:13065"/>
        <dbReference type="ChEBI" id="CHEBI:15377"/>
        <dbReference type="ChEBI" id="CHEBI:15378"/>
        <dbReference type="ChEBI" id="CHEBI:30616"/>
        <dbReference type="ChEBI" id="CHEBI:43474"/>
        <dbReference type="ChEBI" id="CHEBI:456216"/>
        <dbReference type="EC" id="5.6.2.4"/>
    </reaction>
</comment>
<gene>
    <name evidence="16" type="ORF">SAMN04488568_10951</name>
</gene>
<dbReference type="Proteomes" id="UP000199759">
    <property type="component" value="Unassembled WGS sequence"/>
</dbReference>
<evidence type="ECO:0000256" key="2">
    <source>
        <dbReference type="ARBA" id="ARBA00022741"/>
    </source>
</evidence>
<dbReference type="GO" id="GO:0005829">
    <property type="term" value="C:cytosol"/>
    <property type="evidence" value="ECO:0007669"/>
    <property type="project" value="TreeGrafter"/>
</dbReference>
<dbReference type="InterPro" id="IPR014017">
    <property type="entry name" value="DNA_helicase_UvrD-like_C"/>
</dbReference>
<dbReference type="GO" id="GO:0043138">
    <property type="term" value="F:3'-5' DNA helicase activity"/>
    <property type="evidence" value="ECO:0007669"/>
    <property type="project" value="UniProtKB-EC"/>
</dbReference>
<dbReference type="GO" id="GO:0016887">
    <property type="term" value="F:ATP hydrolysis activity"/>
    <property type="evidence" value="ECO:0007669"/>
    <property type="project" value="RHEA"/>
</dbReference>
<evidence type="ECO:0000256" key="11">
    <source>
        <dbReference type="ARBA" id="ARBA00034923"/>
    </source>
</evidence>
<dbReference type="GO" id="GO:0005524">
    <property type="term" value="F:ATP binding"/>
    <property type="evidence" value="ECO:0007669"/>
    <property type="project" value="UniProtKB-UniRule"/>
</dbReference>
<evidence type="ECO:0000256" key="3">
    <source>
        <dbReference type="ARBA" id="ARBA00022801"/>
    </source>
</evidence>
<dbReference type="FunFam" id="3.40.50.300:FF:001890">
    <property type="entry name" value="DNA helicase"/>
    <property type="match status" value="1"/>
</dbReference>
<evidence type="ECO:0000256" key="7">
    <source>
        <dbReference type="ARBA" id="ARBA00023235"/>
    </source>
</evidence>
<evidence type="ECO:0000256" key="1">
    <source>
        <dbReference type="ARBA" id="ARBA00009922"/>
    </source>
</evidence>
<dbReference type="EMBL" id="FNHG01000009">
    <property type="protein sequence ID" value="SDM33167.1"/>
    <property type="molecule type" value="Genomic_DNA"/>
</dbReference>
<dbReference type="PANTHER" id="PTHR11070:SF2">
    <property type="entry name" value="ATP-DEPENDENT DNA HELICASE SRS2"/>
    <property type="match status" value="1"/>
</dbReference>
<dbReference type="RefSeq" id="WP_091769766.1">
    <property type="nucleotide sequence ID" value="NZ_FNHG01000009.1"/>
</dbReference>
<comment type="function">
    <text evidence="8">Has both ATPase and helicase activities. Unwinds DNA duplexes with 3' to 5' polarity with respect to the bound strand and initiates unwinding most effectively when a single-stranded region is present. Involved in the post-incision events of nucleotide excision repair and methyl-directed mismatch repair.</text>
</comment>
<dbReference type="EC" id="5.6.2.4" evidence="10"/>
<dbReference type="CDD" id="cd17932">
    <property type="entry name" value="DEXQc_UvrD"/>
    <property type="match status" value="1"/>
</dbReference>
<dbReference type="PANTHER" id="PTHR11070">
    <property type="entry name" value="UVRD / RECB / PCRA DNA HELICASE FAMILY MEMBER"/>
    <property type="match status" value="1"/>
</dbReference>
<feature type="binding site" evidence="13">
    <location>
        <begin position="41"/>
        <end position="48"/>
    </location>
    <ligand>
        <name>ATP</name>
        <dbReference type="ChEBI" id="CHEBI:30616"/>
    </ligand>
</feature>
<dbReference type="Gene3D" id="3.40.50.300">
    <property type="entry name" value="P-loop containing nucleotide triphosphate hydrolases"/>
    <property type="match status" value="2"/>
</dbReference>
<evidence type="ECO:0000256" key="13">
    <source>
        <dbReference type="PROSITE-ProRule" id="PRU00560"/>
    </source>
</evidence>
<dbReference type="PROSITE" id="PS51217">
    <property type="entry name" value="UVRD_HELICASE_CTER"/>
    <property type="match status" value="1"/>
</dbReference>
<dbReference type="PROSITE" id="PS51198">
    <property type="entry name" value="UVRD_HELICASE_ATP_BIND"/>
    <property type="match status" value="1"/>
</dbReference>
<comment type="catalytic activity">
    <reaction evidence="9">
        <text>Couples ATP hydrolysis with the unwinding of duplex DNA by translocating in the 3'-5' direction.</text>
        <dbReference type="EC" id="5.6.2.4"/>
    </reaction>
</comment>
<dbReference type="Gene3D" id="1.10.10.160">
    <property type="match status" value="1"/>
</dbReference>
<protein>
    <recommendedName>
        <fullName evidence="10">DNA 3'-5' helicase</fullName>
        <ecNumber evidence="10">5.6.2.4</ecNumber>
    </recommendedName>
    <alternativeName>
        <fullName evidence="11">DNA 3'-5' helicase II</fullName>
    </alternativeName>
</protein>
<evidence type="ECO:0000313" key="17">
    <source>
        <dbReference type="Proteomes" id="UP000199759"/>
    </source>
</evidence>
<keyword evidence="3 13" id="KW-0378">Hydrolase</keyword>
<evidence type="ECO:0000256" key="8">
    <source>
        <dbReference type="ARBA" id="ARBA00025289"/>
    </source>
</evidence>
<evidence type="ECO:0000256" key="10">
    <source>
        <dbReference type="ARBA" id="ARBA00034808"/>
    </source>
</evidence>
<keyword evidence="2 13" id="KW-0547">Nucleotide-binding</keyword>
<sequence>MTSLSISDMARPAPPSPYLEGLNAEQRQAVEALDGAVLVLAGAGTGKTRVLTTRLAHILATGRARPWEILAVTFTNKAAREMKERVGKIIGEAVEGVPWMGTFHSVSAQILRRHAELVGLKSAFTIIDTDDQLRLMKQIIQAEGIDEKRWTPRHLASVIDGWKNRGLMPEQLGEEDKYAFAEGRGKDLYAMYQARLKVLNCCDFGDLLLHTLHILKDNPDVLAEYHRKFRYLLVDEYQDTNVAQYMWLRLLAKGTGNLCCVGDDDQSIYGWRGAEVDNILRFDKDFPGATVVRLERNYRSTEHILGAASGLISANRDRLGKTLWTDEEGGEKVQVRGLWDGEAEARFVAEECENWVSAGRSYADIAILVRASWQMRAFEERFIMLGLPYKVIGGPRFFERAEVRDAHAYLRLVRSPEDDLAFERIVNTPKRGIGETSVQKIAMLAREMGVPMTEATRIMVGTDEIRGKARTSLQVFLRDLARWRDLSETSPLNEMAEIILDESGYTAMWREDKTPQAAGRLENLKELVSSMAEWDTLEAYLEHVALVTDADRAVSEDEVSLMTLHGAKGLEFPHVFLPGWEETVFPSQRSLDEGGTKSLEEERRLAYVGITRARERATITFTANRMIYGRWQSVLPSRFIDELPHDHVEARSETGYYEGGGPGFENVRQTADPMASSYSSPGWKRYQASAQENRRTTPLTIDAKANLIESGPVGGGSGKWKTGDRVFHDKFGYGRIKTADGSKLTVAFDKAGVKKVVESFVRELP</sequence>
<evidence type="ECO:0000259" key="14">
    <source>
        <dbReference type="PROSITE" id="PS51198"/>
    </source>
</evidence>
<comment type="similarity">
    <text evidence="1">Belongs to the helicase family. UvrD subfamily.</text>
</comment>
<accession>A0A1G9SCW4</accession>
<keyword evidence="17" id="KW-1185">Reference proteome</keyword>
<dbReference type="STRING" id="144026.SAMN04488568_10951"/>
<dbReference type="Gene3D" id="1.10.486.10">
    <property type="entry name" value="PCRA, domain 4"/>
    <property type="match status" value="1"/>
</dbReference>
<evidence type="ECO:0000259" key="15">
    <source>
        <dbReference type="PROSITE" id="PS51217"/>
    </source>
</evidence>
<evidence type="ECO:0000313" key="16">
    <source>
        <dbReference type="EMBL" id="SDM33167.1"/>
    </source>
</evidence>
<keyword evidence="7" id="KW-0413">Isomerase</keyword>
<dbReference type="Pfam" id="PF13361">
    <property type="entry name" value="UvrD_C"/>
    <property type="match status" value="2"/>
</dbReference>
<dbReference type="CDD" id="cd18807">
    <property type="entry name" value="SF1_C_UvrD"/>
    <property type="match status" value="1"/>
</dbReference>